<dbReference type="EMBL" id="JBHULU010000012">
    <property type="protein sequence ID" value="MFD2513913.1"/>
    <property type="molecule type" value="Genomic_DNA"/>
</dbReference>
<evidence type="ECO:0000313" key="1">
    <source>
        <dbReference type="EMBL" id="MFD2513913.1"/>
    </source>
</evidence>
<evidence type="ECO:0000313" key="2">
    <source>
        <dbReference type="Proteomes" id="UP001597544"/>
    </source>
</evidence>
<reference evidence="2" key="1">
    <citation type="journal article" date="2019" name="Int. J. Syst. Evol. Microbiol.">
        <title>The Global Catalogue of Microorganisms (GCM) 10K type strain sequencing project: providing services to taxonomists for standard genome sequencing and annotation.</title>
        <authorList>
            <consortium name="The Broad Institute Genomics Platform"/>
            <consortium name="The Broad Institute Genome Sequencing Center for Infectious Disease"/>
            <person name="Wu L."/>
            <person name="Ma J."/>
        </authorList>
    </citation>
    <scope>NUCLEOTIDE SEQUENCE [LARGE SCALE GENOMIC DNA]</scope>
    <source>
        <strain evidence="2">KCTC 42498</strain>
    </source>
</reference>
<sequence>MSLFFLWGRFVTGLGYGGSKDNLEWSLNHRDTDTIKYSASSKTHVLAVPLTAQAILFKDFKRFPIYGTGSAVTAIGSTKAELSETLHGVITSRDIRESGVNNLFVTAGVGFNYRVSERFNGYVEWFAFKTNLKD</sequence>
<accession>A0ABW5IKG7</accession>
<dbReference type="RefSeq" id="WP_377505422.1">
    <property type="nucleotide sequence ID" value="NZ_JBHULU010000012.1"/>
</dbReference>
<organism evidence="1 2">
    <name type="scientific">Pontibacter locisalis</name>
    <dbReference type="NCBI Taxonomy" id="1719035"/>
    <lineage>
        <taxon>Bacteria</taxon>
        <taxon>Pseudomonadati</taxon>
        <taxon>Bacteroidota</taxon>
        <taxon>Cytophagia</taxon>
        <taxon>Cytophagales</taxon>
        <taxon>Hymenobacteraceae</taxon>
        <taxon>Pontibacter</taxon>
    </lineage>
</organism>
<comment type="caution">
    <text evidence="1">The sequence shown here is derived from an EMBL/GenBank/DDBJ whole genome shotgun (WGS) entry which is preliminary data.</text>
</comment>
<protein>
    <recommendedName>
        <fullName evidence="3">Outer membrane protein beta-barrel domain-containing protein</fullName>
    </recommendedName>
</protein>
<dbReference type="Proteomes" id="UP001597544">
    <property type="component" value="Unassembled WGS sequence"/>
</dbReference>
<proteinExistence type="predicted"/>
<name>A0ABW5IKG7_9BACT</name>
<evidence type="ECO:0008006" key="3">
    <source>
        <dbReference type="Google" id="ProtNLM"/>
    </source>
</evidence>
<keyword evidence="2" id="KW-1185">Reference proteome</keyword>
<gene>
    <name evidence="1" type="ORF">ACFSRY_08555</name>
</gene>